<dbReference type="Proteomes" id="UP000316270">
    <property type="component" value="Chromosome 11"/>
</dbReference>
<dbReference type="SUPFAM" id="SSF53335">
    <property type="entry name" value="S-adenosyl-L-methionine-dependent methyltransferases"/>
    <property type="match status" value="1"/>
</dbReference>
<sequence length="272" mass="30300">MPPTQEEWNKFYNEFAHKYETQSAGVTKALGVQLLSLLPPITTNSILHDNACGPGIITTSIHTECTKASTEPPRIFATDFSRGMVDALQDIIDTHKLKSVTAQVMDGSDLSPFEDNKFTHSITNFGIFAFPDAVAGVKHIHRTLKPGGVAAISTWKHPGNIFFVNQVLQELAPGLGEWFPVKEWLKEARLRNTLEEGGFRKEQIDILERETKWNIDDFEATVELFNGAFFDQAKVGLTEAQKDSWEDAVRKVLKARNGKGIDMAAWLAVATK</sequence>
<dbReference type="PANTHER" id="PTHR43591:SF105">
    <property type="entry name" value="METHYLTRANSFERASE DOMAIN-CONTAINING PROTEIN-RELATED"/>
    <property type="match status" value="1"/>
</dbReference>
<dbReference type="GO" id="GO:0008168">
    <property type="term" value="F:methyltransferase activity"/>
    <property type="evidence" value="ECO:0007669"/>
    <property type="project" value="TreeGrafter"/>
</dbReference>
<protein>
    <recommendedName>
        <fullName evidence="1">Methyltransferase domain-containing protein</fullName>
    </recommendedName>
</protein>
<evidence type="ECO:0000259" key="1">
    <source>
        <dbReference type="Pfam" id="PF13649"/>
    </source>
</evidence>
<dbReference type="InterPro" id="IPR041698">
    <property type="entry name" value="Methyltransf_25"/>
</dbReference>
<accession>A0A517LFV9</accession>
<dbReference type="CDD" id="cd02440">
    <property type="entry name" value="AdoMet_MTases"/>
    <property type="match status" value="1"/>
</dbReference>
<gene>
    <name evidence="2" type="ORF">FKW77_007597</name>
</gene>
<dbReference type="PANTHER" id="PTHR43591">
    <property type="entry name" value="METHYLTRANSFERASE"/>
    <property type="match status" value="1"/>
</dbReference>
<keyword evidence="3" id="KW-1185">Reference proteome</keyword>
<organism evidence="2 3">
    <name type="scientific">Venturia effusa</name>
    <dbReference type="NCBI Taxonomy" id="50376"/>
    <lineage>
        <taxon>Eukaryota</taxon>
        <taxon>Fungi</taxon>
        <taxon>Dikarya</taxon>
        <taxon>Ascomycota</taxon>
        <taxon>Pezizomycotina</taxon>
        <taxon>Dothideomycetes</taxon>
        <taxon>Pleosporomycetidae</taxon>
        <taxon>Venturiales</taxon>
        <taxon>Venturiaceae</taxon>
        <taxon>Venturia</taxon>
    </lineage>
</organism>
<dbReference type="Gene3D" id="3.40.50.150">
    <property type="entry name" value="Vaccinia Virus protein VP39"/>
    <property type="match status" value="1"/>
</dbReference>
<dbReference type="OrthoDB" id="2013972at2759"/>
<feature type="domain" description="Methyltransferase" evidence="1">
    <location>
        <begin position="49"/>
        <end position="148"/>
    </location>
</feature>
<dbReference type="STRING" id="50376.A0A517LFV9"/>
<reference evidence="2 3" key="1">
    <citation type="submission" date="2019-07" db="EMBL/GenBank/DDBJ databases">
        <title>Finished genome of Venturia effusa.</title>
        <authorList>
            <person name="Young C.A."/>
            <person name="Cox M.P."/>
            <person name="Ganley A.R.D."/>
            <person name="David W.J."/>
        </authorList>
    </citation>
    <scope>NUCLEOTIDE SEQUENCE [LARGE SCALE GENOMIC DNA]</scope>
    <source>
        <strain evidence="3">albino</strain>
    </source>
</reference>
<dbReference type="AlphaFoldDB" id="A0A517LFV9"/>
<evidence type="ECO:0000313" key="3">
    <source>
        <dbReference type="Proteomes" id="UP000316270"/>
    </source>
</evidence>
<dbReference type="Pfam" id="PF13649">
    <property type="entry name" value="Methyltransf_25"/>
    <property type="match status" value="1"/>
</dbReference>
<evidence type="ECO:0000313" key="2">
    <source>
        <dbReference type="EMBL" id="QDS74535.1"/>
    </source>
</evidence>
<proteinExistence type="predicted"/>
<dbReference type="InterPro" id="IPR029063">
    <property type="entry name" value="SAM-dependent_MTases_sf"/>
</dbReference>
<name>A0A517LFV9_9PEZI</name>
<dbReference type="EMBL" id="CP042195">
    <property type="protein sequence ID" value="QDS74535.1"/>
    <property type="molecule type" value="Genomic_DNA"/>
</dbReference>